<sequence length="63" mass="7115">MSRSPFGLVIWPQLQHPRQNMGEPCLSRLCRLTEHGNLSRVCTVQWMDNSFQQLCGGVVEGAD</sequence>
<dbReference type="Proteomes" id="UP000324222">
    <property type="component" value="Unassembled WGS sequence"/>
</dbReference>
<organism evidence="1 2">
    <name type="scientific">Portunus trituberculatus</name>
    <name type="common">Swimming crab</name>
    <name type="synonym">Neptunus trituberculatus</name>
    <dbReference type="NCBI Taxonomy" id="210409"/>
    <lineage>
        <taxon>Eukaryota</taxon>
        <taxon>Metazoa</taxon>
        <taxon>Ecdysozoa</taxon>
        <taxon>Arthropoda</taxon>
        <taxon>Crustacea</taxon>
        <taxon>Multicrustacea</taxon>
        <taxon>Malacostraca</taxon>
        <taxon>Eumalacostraca</taxon>
        <taxon>Eucarida</taxon>
        <taxon>Decapoda</taxon>
        <taxon>Pleocyemata</taxon>
        <taxon>Brachyura</taxon>
        <taxon>Eubrachyura</taxon>
        <taxon>Portunoidea</taxon>
        <taxon>Portunidae</taxon>
        <taxon>Portuninae</taxon>
        <taxon>Portunus</taxon>
    </lineage>
</organism>
<accession>A0A5B7K4X1</accession>
<comment type="caution">
    <text evidence="1">The sequence shown here is derived from an EMBL/GenBank/DDBJ whole genome shotgun (WGS) entry which is preliminary data.</text>
</comment>
<evidence type="ECO:0000313" key="2">
    <source>
        <dbReference type="Proteomes" id="UP000324222"/>
    </source>
</evidence>
<gene>
    <name evidence="1" type="ORF">E2C01_099214</name>
</gene>
<reference evidence="1 2" key="1">
    <citation type="submission" date="2019-05" db="EMBL/GenBank/DDBJ databases">
        <title>Another draft genome of Portunus trituberculatus and its Hox gene families provides insights of decapod evolution.</title>
        <authorList>
            <person name="Jeong J.-H."/>
            <person name="Song I."/>
            <person name="Kim S."/>
            <person name="Choi T."/>
            <person name="Kim D."/>
            <person name="Ryu S."/>
            <person name="Kim W."/>
        </authorList>
    </citation>
    <scope>NUCLEOTIDE SEQUENCE [LARGE SCALE GENOMIC DNA]</scope>
    <source>
        <tissue evidence="1">Muscle</tissue>
    </source>
</reference>
<name>A0A5B7K4X1_PORTR</name>
<dbReference type="AlphaFoldDB" id="A0A5B7K4X1"/>
<evidence type="ECO:0000313" key="1">
    <source>
        <dbReference type="EMBL" id="MPD03573.1"/>
    </source>
</evidence>
<keyword evidence="2" id="KW-1185">Reference proteome</keyword>
<protein>
    <submittedName>
        <fullName evidence="1">Uncharacterized protein</fullName>
    </submittedName>
</protein>
<proteinExistence type="predicted"/>
<dbReference type="EMBL" id="VSRR010136721">
    <property type="protein sequence ID" value="MPD03573.1"/>
    <property type="molecule type" value="Genomic_DNA"/>
</dbReference>